<dbReference type="PIRSF" id="PIRSF005353">
    <property type="entry name" value="PbuG"/>
    <property type="match status" value="1"/>
</dbReference>
<evidence type="ECO:0000256" key="9">
    <source>
        <dbReference type="SAM" id="Phobius"/>
    </source>
</evidence>
<evidence type="ECO:0000313" key="10">
    <source>
        <dbReference type="EMBL" id="AFI31644.1"/>
    </source>
</evidence>
<dbReference type="AlphaFoldDB" id="I0FDT8"/>
<dbReference type="PANTHER" id="PTHR43337:SF1">
    <property type="entry name" value="XANTHINE_URACIL PERMEASE C887.17-RELATED"/>
    <property type="match status" value="1"/>
</dbReference>
<feature type="transmembrane region" description="Helical" evidence="9">
    <location>
        <begin position="243"/>
        <end position="266"/>
    </location>
</feature>
<dbReference type="PANTHER" id="PTHR43337">
    <property type="entry name" value="XANTHINE/URACIL PERMEASE C887.17-RELATED"/>
    <property type="match status" value="1"/>
</dbReference>
<feature type="transmembrane region" description="Helical" evidence="9">
    <location>
        <begin position="38"/>
        <end position="59"/>
    </location>
</feature>
<comment type="subcellular location">
    <subcellularLocation>
        <location evidence="1 8">Cell membrane</location>
        <topology evidence="1 8">Multi-pass membrane protein</topology>
    </subcellularLocation>
</comment>
<name>I0FDT8_BORCA</name>
<feature type="transmembrane region" description="Helical" evidence="9">
    <location>
        <begin position="330"/>
        <end position="360"/>
    </location>
</feature>
<feature type="transmembrane region" description="Helical" evidence="9">
    <location>
        <begin position="12"/>
        <end position="32"/>
    </location>
</feature>
<dbReference type="GO" id="GO:0005345">
    <property type="term" value="F:purine nucleobase transmembrane transporter activity"/>
    <property type="evidence" value="ECO:0007669"/>
    <property type="project" value="TreeGrafter"/>
</dbReference>
<feature type="transmembrane region" description="Helical" evidence="9">
    <location>
        <begin position="287"/>
        <end position="310"/>
    </location>
</feature>
<keyword evidence="7 8" id="KW-0472">Membrane</keyword>
<keyword evidence="4 8" id="KW-1003">Cell membrane</keyword>
<comment type="similarity">
    <text evidence="2 8">Belongs to the nucleobase:cation symporter-2 (NCS2) (TC 2.A.40) family. Azg-like subfamily.</text>
</comment>
<feature type="transmembrane region" description="Helical" evidence="9">
    <location>
        <begin position="185"/>
        <end position="204"/>
    </location>
</feature>
<evidence type="ECO:0000256" key="6">
    <source>
        <dbReference type="ARBA" id="ARBA00022989"/>
    </source>
</evidence>
<dbReference type="InterPro" id="IPR045018">
    <property type="entry name" value="Azg-like"/>
</dbReference>
<dbReference type="PATRIC" id="fig|1155096.3.peg.884"/>
<evidence type="ECO:0000256" key="7">
    <source>
        <dbReference type="ARBA" id="ARBA00023136"/>
    </source>
</evidence>
<protein>
    <submittedName>
        <fullName evidence="10">Xanthine/uracil permease family protein</fullName>
    </submittedName>
</protein>
<evidence type="ECO:0000256" key="1">
    <source>
        <dbReference type="ARBA" id="ARBA00004651"/>
    </source>
</evidence>
<sequence>MKKDKIDYKREIIAGITTFLSMGYIIIVNPLILSNAGMPMGALVTSTCITAGIATIMMGVVTNTPLALASGMGTNAFFAFSLVKGMNIPWEVALAAVFVEGIIFIILSLSKIRENIINAIPMNLKYSISVGIGFFIAFIGLVNSNIIVKNEATLIGIGNFMDLQVLITLLGFVLICVFEMKGVRGSILLSICVITLISWGYCLFDKESAISIGLKLPDGFLRYESFFPIFNKLNFSYILNENLWNFLFIVFILLFNDIFDTVGTLVGVATKGNMIDSDGNVRNAGKILLVDAIATIFGAVMGVSTVTTYIESSTGVAAGGRTGVTSIMTGILFVLSIFFAPLFIAVPISAISATLIYVGFLMCKEIKNIDFTNMKEAIPSFLILLLIPLTYNIASGIGIGITFYVIMSLLYNFFRKEYVSVSPIIIVLSCVFVLKLLLSS</sequence>
<dbReference type="GO" id="GO:0005886">
    <property type="term" value="C:plasma membrane"/>
    <property type="evidence" value="ECO:0007669"/>
    <property type="project" value="UniProtKB-SubCell"/>
</dbReference>
<evidence type="ECO:0000313" key="11">
    <source>
        <dbReference type="Proteomes" id="UP000005212"/>
    </source>
</evidence>
<feature type="transmembrane region" description="Helical" evidence="9">
    <location>
        <begin position="92"/>
        <end position="112"/>
    </location>
</feature>
<evidence type="ECO:0000256" key="3">
    <source>
        <dbReference type="ARBA" id="ARBA00022448"/>
    </source>
</evidence>
<dbReference type="KEGG" id="bcw:Q7M_865"/>
<dbReference type="Proteomes" id="UP000005212">
    <property type="component" value="Chromosome"/>
</dbReference>
<keyword evidence="6 8" id="KW-1133">Transmembrane helix</keyword>
<feature type="transmembrane region" description="Helical" evidence="9">
    <location>
        <begin position="66"/>
        <end position="86"/>
    </location>
</feature>
<reference evidence="10 11" key="1">
    <citation type="journal article" date="2012" name="J. Bacteriol.">
        <title>Complete Genome Sequence of Borrelia crocidurae.</title>
        <authorList>
            <person name="Elbir H."/>
            <person name="Gimenez G."/>
            <person name="Robert C."/>
            <person name="Bergstrom S."/>
            <person name="Cutler S."/>
            <person name="Raoult D."/>
            <person name="Drancourt M."/>
        </authorList>
    </citation>
    <scope>NUCLEOTIDE SEQUENCE [LARGE SCALE GENOMIC DNA]</scope>
    <source>
        <strain evidence="10 11">Achema</strain>
    </source>
</reference>
<evidence type="ECO:0000256" key="2">
    <source>
        <dbReference type="ARBA" id="ARBA00005697"/>
    </source>
</evidence>
<gene>
    <name evidence="10" type="ordered locus">Q7M_865</name>
</gene>
<feature type="transmembrane region" description="Helical" evidence="9">
    <location>
        <begin position="381"/>
        <end position="406"/>
    </location>
</feature>
<evidence type="ECO:0000256" key="4">
    <source>
        <dbReference type="ARBA" id="ARBA00022475"/>
    </source>
</evidence>
<feature type="transmembrane region" description="Helical" evidence="9">
    <location>
        <begin position="418"/>
        <end position="438"/>
    </location>
</feature>
<dbReference type="EMBL" id="CP003426">
    <property type="protein sequence ID" value="AFI31644.1"/>
    <property type="molecule type" value="Genomic_DNA"/>
</dbReference>
<accession>I0FDT8</accession>
<dbReference type="HOGENOM" id="CLU_024508_0_1_12"/>
<evidence type="ECO:0000256" key="5">
    <source>
        <dbReference type="ARBA" id="ARBA00022692"/>
    </source>
</evidence>
<organism evidence="10 11">
    <name type="scientific">Borrelia crocidurae (strain Achema)</name>
    <dbReference type="NCBI Taxonomy" id="1155096"/>
    <lineage>
        <taxon>Bacteria</taxon>
        <taxon>Pseudomonadati</taxon>
        <taxon>Spirochaetota</taxon>
        <taxon>Spirochaetia</taxon>
        <taxon>Spirochaetales</taxon>
        <taxon>Borreliaceae</taxon>
        <taxon>Borrelia</taxon>
    </lineage>
</organism>
<dbReference type="RefSeq" id="WP_014696659.1">
    <property type="nucleotide sequence ID" value="NC_017808.1"/>
</dbReference>
<keyword evidence="3 8" id="KW-0813">Transport</keyword>
<keyword evidence="5 8" id="KW-0812">Transmembrane</keyword>
<evidence type="ECO:0000256" key="8">
    <source>
        <dbReference type="PIRNR" id="PIRNR005353"/>
    </source>
</evidence>
<reference evidence="11" key="2">
    <citation type="submission" date="2012-03" db="EMBL/GenBank/DDBJ databases">
        <title>Complete genome sequence of Borrelia crocidurae.</title>
        <authorList>
            <person name="Elbir H."/>
            <person name="Gimenez G."/>
            <person name="Robert C."/>
            <person name="Raoult D."/>
            <person name="Drancourt M."/>
        </authorList>
    </citation>
    <scope>NUCLEOTIDE SEQUENCE [LARGE SCALE GENOMIC DNA]</scope>
    <source>
        <strain evidence="11">Achema</strain>
    </source>
</reference>
<dbReference type="InterPro" id="IPR006043">
    <property type="entry name" value="NCS2"/>
</dbReference>
<proteinExistence type="inferred from homology"/>
<dbReference type="InterPro" id="IPR026033">
    <property type="entry name" value="Azg-like_bact_archaea"/>
</dbReference>
<feature type="transmembrane region" description="Helical" evidence="9">
    <location>
        <begin position="154"/>
        <end position="178"/>
    </location>
</feature>
<feature type="transmembrane region" description="Helical" evidence="9">
    <location>
        <begin position="124"/>
        <end position="148"/>
    </location>
</feature>
<dbReference type="Pfam" id="PF00860">
    <property type="entry name" value="Xan_ur_permease"/>
    <property type="match status" value="1"/>
</dbReference>